<sequence length="489" mass="51449">MAAAGQDAYGKVHSGRNLGFNPRNGKVIVASDFKSIEVTAEMRAGVFAPALARLPSAETCAQLDLKFIARGKQHPARLCKSSGTRPRVRIYGTPEVMRTLGAKVGDVIVFAPVPDSDSTFNVSTRSVAGAASAADTTGADGGGAATAMFAGSRTAATAMEEEEEEEERTARSDGSGEAREGMPPTSAGAAAAASGHSLRLPPAERPGGLISHLHGYLPPHVSLPEVQPDELQVCGLVFHPRIKDHAVRSMDDWLAARGCPLRRLDVVQQQMQISGIDGAATGGGAAATAKTPPPQPQPPWVTPFQQRKLRRNIICNNLARLLGLTGDKGAADAPLPKEARWLLSAVRICSDRRRGGIGLAAAADIKKDVVLGVVAGYVLPTADRTELLSYASCSTAVKEELKRRVDAAAARDAWSFLAEAFQMPYAWPIGRQHEGQGQRHQPPAQEGTSRQPPGAASAPPPAVVSMVGYGNLAALINDPRVDMRGEDAD</sequence>
<gene>
    <name evidence="2" type="ORF">Agub_g6476</name>
</gene>
<accession>A0AAD3DQ01</accession>
<feature type="region of interest" description="Disordered" evidence="1">
    <location>
        <begin position="432"/>
        <end position="462"/>
    </location>
</feature>
<feature type="compositionally biased region" description="Low complexity" evidence="1">
    <location>
        <begin position="186"/>
        <end position="195"/>
    </location>
</feature>
<feature type="region of interest" description="Disordered" evidence="1">
    <location>
        <begin position="280"/>
        <end position="300"/>
    </location>
</feature>
<name>A0AAD3DQ01_9CHLO</name>
<comment type="caution">
    <text evidence="2">The sequence shown here is derived from an EMBL/GenBank/DDBJ whole genome shotgun (WGS) entry which is preliminary data.</text>
</comment>
<dbReference type="AlphaFoldDB" id="A0AAD3DQ01"/>
<evidence type="ECO:0000256" key="1">
    <source>
        <dbReference type="SAM" id="MobiDB-lite"/>
    </source>
</evidence>
<protein>
    <submittedName>
        <fullName evidence="2">Uncharacterized protein</fullName>
    </submittedName>
</protein>
<feature type="region of interest" description="Disordered" evidence="1">
    <location>
        <begin position="153"/>
        <end position="206"/>
    </location>
</feature>
<feature type="non-terminal residue" evidence="2">
    <location>
        <position position="1"/>
    </location>
</feature>
<dbReference type="Proteomes" id="UP001054857">
    <property type="component" value="Unassembled WGS sequence"/>
</dbReference>
<dbReference type="EMBL" id="BMAR01000009">
    <property type="protein sequence ID" value="GFR45099.1"/>
    <property type="molecule type" value="Genomic_DNA"/>
</dbReference>
<keyword evidence="3" id="KW-1185">Reference proteome</keyword>
<proteinExistence type="predicted"/>
<feature type="compositionally biased region" description="Pro residues" evidence="1">
    <location>
        <begin position="291"/>
        <end position="300"/>
    </location>
</feature>
<feature type="compositionally biased region" description="Basic and acidic residues" evidence="1">
    <location>
        <begin position="168"/>
        <end position="180"/>
    </location>
</feature>
<evidence type="ECO:0000313" key="2">
    <source>
        <dbReference type="EMBL" id="GFR45099.1"/>
    </source>
</evidence>
<organism evidence="2 3">
    <name type="scientific">Astrephomene gubernaculifera</name>
    <dbReference type="NCBI Taxonomy" id="47775"/>
    <lineage>
        <taxon>Eukaryota</taxon>
        <taxon>Viridiplantae</taxon>
        <taxon>Chlorophyta</taxon>
        <taxon>core chlorophytes</taxon>
        <taxon>Chlorophyceae</taxon>
        <taxon>CS clade</taxon>
        <taxon>Chlamydomonadales</taxon>
        <taxon>Astrephomenaceae</taxon>
        <taxon>Astrephomene</taxon>
    </lineage>
</organism>
<evidence type="ECO:0000313" key="3">
    <source>
        <dbReference type="Proteomes" id="UP001054857"/>
    </source>
</evidence>
<reference evidence="2 3" key="1">
    <citation type="journal article" date="2021" name="Sci. Rep.">
        <title>Genome sequencing of the multicellular alga Astrephomene provides insights into convergent evolution of germ-soma differentiation.</title>
        <authorList>
            <person name="Yamashita S."/>
            <person name="Yamamoto K."/>
            <person name="Matsuzaki R."/>
            <person name="Suzuki S."/>
            <person name="Yamaguchi H."/>
            <person name="Hirooka S."/>
            <person name="Minakuchi Y."/>
            <person name="Miyagishima S."/>
            <person name="Kawachi M."/>
            <person name="Toyoda A."/>
            <person name="Nozaki H."/>
        </authorList>
    </citation>
    <scope>NUCLEOTIDE SEQUENCE [LARGE SCALE GENOMIC DNA]</scope>
    <source>
        <strain evidence="2 3">NIES-4017</strain>
    </source>
</reference>